<dbReference type="AlphaFoldDB" id="A0A6C0P0G0"/>
<evidence type="ECO:0000313" key="1">
    <source>
        <dbReference type="EMBL" id="QHW31706.1"/>
    </source>
</evidence>
<reference evidence="1 2" key="1">
    <citation type="submission" date="2020-02" db="EMBL/GenBank/DDBJ databases">
        <title>Paenibacillus sp. nov., isolated from rhizosphere soil of tomato.</title>
        <authorList>
            <person name="Weon H.-Y."/>
            <person name="Lee S.A."/>
        </authorList>
    </citation>
    <scope>NUCLEOTIDE SEQUENCE [LARGE SCALE GENOMIC DNA]</scope>
    <source>
        <strain evidence="1 2">14171R-81</strain>
    </source>
</reference>
<accession>A0A6C0P0G0</accession>
<dbReference type="EMBL" id="CP048286">
    <property type="protein sequence ID" value="QHW31706.1"/>
    <property type="molecule type" value="Genomic_DNA"/>
</dbReference>
<proteinExistence type="predicted"/>
<evidence type="ECO:0000313" key="2">
    <source>
        <dbReference type="Proteomes" id="UP000479114"/>
    </source>
</evidence>
<sequence length="314" mass="36020">MYEIAGCTITLEQMQRWAETFLPRQEPFYIHCDYELTGWLQSLGLPVYDRAQFLESAGPFIGQYGANYHHWRVPAAASIVILEAARLADRTLTRKLYAHQVALGRGQVYAFDWVKDIGVDVLEHLKESHGTEKDHIILTYDAWMQLSEEIQVAWLLKWLLERVEPMAVSIVEYGNIPERSELAVREHVSSFPLTSGANCFSATAGAYLGEVNVIENWMDVKQFIDSLCRESLTRCDTISQEMECIRIRPHDVLVWENVHGDAVHAAYAVTNPFVFNKMGQFWFQPWQYVRIDQIMDYAGCLSNGGCIGIYRVQD</sequence>
<protein>
    <submittedName>
        <fullName evidence="1">Uncharacterized protein</fullName>
    </submittedName>
</protein>
<dbReference type="Proteomes" id="UP000479114">
    <property type="component" value="Chromosome"/>
</dbReference>
<keyword evidence="2" id="KW-1185">Reference proteome</keyword>
<organism evidence="1 2">
    <name type="scientific">Paenibacillus rhizovicinus</name>
    <dbReference type="NCBI Taxonomy" id="2704463"/>
    <lineage>
        <taxon>Bacteria</taxon>
        <taxon>Bacillati</taxon>
        <taxon>Bacillota</taxon>
        <taxon>Bacilli</taxon>
        <taxon>Bacillales</taxon>
        <taxon>Paenibacillaceae</taxon>
        <taxon>Paenibacillus</taxon>
    </lineage>
</organism>
<dbReference type="KEGG" id="prz:GZH47_13225"/>
<name>A0A6C0P0G0_9BACL</name>
<dbReference type="RefSeq" id="WP_162640512.1">
    <property type="nucleotide sequence ID" value="NZ_CP048286.1"/>
</dbReference>
<gene>
    <name evidence="1" type="ORF">GZH47_13225</name>
</gene>